<dbReference type="GO" id="GO:0016020">
    <property type="term" value="C:membrane"/>
    <property type="evidence" value="ECO:0007669"/>
    <property type="project" value="TreeGrafter"/>
</dbReference>
<dbReference type="PANTHER" id="PTHR23028">
    <property type="entry name" value="ACETYLTRANSFERASE"/>
    <property type="match status" value="1"/>
</dbReference>
<dbReference type="Pfam" id="PF01757">
    <property type="entry name" value="Acyl_transf_3"/>
    <property type="match status" value="1"/>
</dbReference>
<feature type="transmembrane region" description="Helical" evidence="1">
    <location>
        <begin position="230"/>
        <end position="246"/>
    </location>
</feature>
<feature type="transmembrane region" description="Helical" evidence="1">
    <location>
        <begin position="293"/>
        <end position="311"/>
    </location>
</feature>
<sequence length="633" mass="72881">MSYKHLDYRPEVDGLRALAILSVFIYHLNPSWLAGGFLGVDIFFVISGYLITRIITNEMASGQFSFKTFYQRRIKRIYPVFILVVALASIFSSMFFIRSEGELLRKTIELAPVFASNFYLAYRQGYWDMSANENPILHLWSLAVEEQYYLFFPIILFFAFKKTKNTAVFMKVVIGLFVFFMLTNFIPQTAYEKIGIYNIYYTSNLRFPELLVGSFIALLPRSSNQNKNTAISLISLFGLLLCLFLFNKDLPYLVGVAILLPCFLTASLIYSTQTSNIIKKVFSFKPMVWVGKLSYSLYLFHWLFIAIAHYITGTNTLSKNIVLFIIAATFICSIVSYYLLEQPLRKSKLNFKQAVILLYFIPSLSVIGYNIMAKKWVMERTNYANNEVAQDEVENALPTYLPTYLPPNIALIGDSHAGHLQPFLDYVGNKEGWKATFLEPEIRCYDLNAQEPLAKLSAEDKQLCQSQRLNDYSVIFVSMFYNLKRGTEPLPRITAREFKVENFDEKLKAMLVELAKTKKVYIFADIKVANRSPLRSLFLAKYGLDKFLDPLQELGNTTKTNEDLRQLVKDIPNVEFIDPTKYLPEGYLLNGRSLYIDQDHLSKFGSLQMGKNFAQQATLISEDVREKWLKTAK</sequence>
<organism evidence="4 5">
    <name type="scientific">Haemophilus paracuniculus</name>
    <dbReference type="NCBI Taxonomy" id="734"/>
    <lineage>
        <taxon>Bacteria</taxon>
        <taxon>Pseudomonadati</taxon>
        <taxon>Pseudomonadota</taxon>
        <taxon>Gammaproteobacteria</taxon>
        <taxon>Pasteurellales</taxon>
        <taxon>Pasteurellaceae</taxon>
        <taxon>Haemophilus</taxon>
    </lineage>
</organism>
<feature type="transmembrane region" description="Helical" evidence="1">
    <location>
        <begin position="317"/>
        <end position="339"/>
    </location>
</feature>
<dbReference type="Proteomes" id="UP000190867">
    <property type="component" value="Unassembled WGS sequence"/>
</dbReference>
<feature type="transmembrane region" description="Helical" evidence="1">
    <location>
        <begin position="77"/>
        <end position="97"/>
    </location>
</feature>
<feature type="transmembrane region" description="Helical" evidence="1">
    <location>
        <begin position="167"/>
        <end position="187"/>
    </location>
</feature>
<evidence type="ECO:0000259" key="2">
    <source>
        <dbReference type="Pfam" id="PF01757"/>
    </source>
</evidence>
<evidence type="ECO:0000313" key="5">
    <source>
        <dbReference type="Proteomes" id="UP000190867"/>
    </source>
</evidence>
<keyword evidence="1" id="KW-0472">Membrane</keyword>
<keyword evidence="4" id="KW-0808">Transferase</keyword>
<dbReference type="InterPro" id="IPR050879">
    <property type="entry name" value="Acyltransferase_3"/>
</dbReference>
<feature type="domain" description="SGNH" evidence="3">
    <location>
        <begin position="406"/>
        <end position="615"/>
    </location>
</feature>
<gene>
    <name evidence="4" type="ORF">B0187_05820</name>
</gene>
<dbReference type="AlphaFoldDB" id="A0A1T0ASG6"/>
<feature type="transmembrane region" description="Helical" evidence="1">
    <location>
        <begin position="137"/>
        <end position="160"/>
    </location>
</feature>
<keyword evidence="4" id="KW-0012">Acyltransferase</keyword>
<dbReference type="InterPro" id="IPR002656">
    <property type="entry name" value="Acyl_transf_3_dom"/>
</dbReference>
<feature type="transmembrane region" description="Helical" evidence="1">
    <location>
        <begin position="252"/>
        <end position="272"/>
    </location>
</feature>
<dbReference type="STRING" id="734.B0187_05820"/>
<dbReference type="GO" id="GO:0016747">
    <property type="term" value="F:acyltransferase activity, transferring groups other than amino-acyl groups"/>
    <property type="evidence" value="ECO:0007669"/>
    <property type="project" value="InterPro"/>
</dbReference>
<dbReference type="RefSeq" id="WP_078236922.1">
    <property type="nucleotide sequence ID" value="NZ_MUYA01000007.1"/>
</dbReference>
<keyword evidence="5" id="KW-1185">Reference proteome</keyword>
<protein>
    <submittedName>
        <fullName evidence="4">Acyltransferase</fullName>
    </submittedName>
</protein>
<dbReference type="InterPro" id="IPR043968">
    <property type="entry name" value="SGNH"/>
</dbReference>
<evidence type="ECO:0000313" key="4">
    <source>
        <dbReference type="EMBL" id="OOR99273.1"/>
    </source>
</evidence>
<dbReference type="EMBL" id="MUYA01000007">
    <property type="protein sequence ID" value="OOR99273.1"/>
    <property type="molecule type" value="Genomic_DNA"/>
</dbReference>
<dbReference type="OrthoDB" id="9767863at2"/>
<evidence type="ECO:0000259" key="3">
    <source>
        <dbReference type="Pfam" id="PF19040"/>
    </source>
</evidence>
<dbReference type="Pfam" id="PF19040">
    <property type="entry name" value="SGNH"/>
    <property type="match status" value="1"/>
</dbReference>
<accession>A0A1T0ASG6</accession>
<feature type="transmembrane region" description="Helical" evidence="1">
    <location>
        <begin position="351"/>
        <end position="372"/>
    </location>
</feature>
<evidence type="ECO:0000256" key="1">
    <source>
        <dbReference type="SAM" id="Phobius"/>
    </source>
</evidence>
<feature type="transmembrane region" description="Helical" evidence="1">
    <location>
        <begin position="34"/>
        <end position="56"/>
    </location>
</feature>
<comment type="caution">
    <text evidence="4">The sequence shown here is derived from an EMBL/GenBank/DDBJ whole genome shotgun (WGS) entry which is preliminary data.</text>
</comment>
<keyword evidence="1" id="KW-0812">Transmembrane</keyword>
<name>A0A1T0ASG6_9PAST</name>
<dbReference type="GO" id="GO:0009103">
    <property type="term" value="P:lipopolysaccharide biosynthetic process"/>
    <property type="evidence" value="ECO:0007669"/>
    <property type="project" value="TreeGrafter"/>
</dbReference>
<proteinExistence type="predicted"/>
<feature type="domain" description="Acyltransferase 3" evidence="2">
    <location>
        <begin position="11"/>
        <end position="336"/>
    </location>
</feature>
<reference evidence="4 5" key="1">
    <citation type="submission" date="2017-02" db="EMBL/GenBank/DDBJ databases">
        <title>Draft genome sequence of Haemophilus paracuniculus CCUG 43573 type strain.</title>
        <authorList>
            <person name="Engstrom-Jakobsson H."/>
            <person name="Salva-Serra F."/>
            <person name="Thorell K."/>
            <person name="Gonzales-Siles L."/>
            <person name="Karlsson R."/>
            <person name="Boulund F."/>
            <person name="Engstrand L."/>
            <person name="Kristiansson E."/>
            <person name="Moore E."/>
        </authorList>
    </citation>
    <scope>NUCLEOTIDE SEQUENCE [LARGE SCALE GENOMIC DNA]</scope>
    <source>
        <strain evidence="4 5">CCUG 43573</strain>
    </source>
</reference>
<keyword evidence="1" id="KW-1133">Transmembrane helix</keyword>
<dbReference type="PANTHER" id="PTHR23028:SF53">
    <property type="entry name" value="ACYL_TRANSF_3 DOMAIN-CONTAINING PROTEIN"/>
    <property type="match status" value="1"/>
</dbReference>